<evidence type="ECO:0000259" key="1">
    <source>
        <dbReference type="PROSITE" id="PS51742"/>
    </source>
</evidence>
<dbReference type="RefSeq" id="WP_184599821.1">
    <property type="nucleotide sequence ID" value="NZ_BMUP01000017.1"/>
</dbReference>
<dbReference type="InterPro" id="IPR005175">
    <property type="entry name" value="PPC_dom"/>
</dbReference>
<gene>
    <name evidence="2" type="ORF">FHS41_008298</name>
</gene>
<proteinExistence type="predicted"/>
<organism evidence="2 3">
    <name type="scientific">Streptomyces violarus</name>
    <dbReference type="NCBI Taxonomy" id="67380"/>
    <lineage>
        <taxon>Bacteria</taxon>
        <taxon>Bacillati</taxon>
        <taxon>Actinomycetota</taxon>
        <taxon>Actinomycetes</taxon>
        <taxon>Kitasatosporales</taxon>
        <taxon>Streptomycetaceae</taxon>
        <taxon>Streptomyces</taxon>
    </lineage>
</organism>
<dbReference type="Pfam" id="PF03479">
    <property type="entry name" value="PCC"/>
    <property type="match status" value="1"/>
</dbReference>
<dbReference type="PANTHER" id="PTHR34988">
    <property type="entry name" value="PROTEIN, PUTATIVE-RELATED"/>
    <property type="match status" value="1"/>
</dbReference>
<evidence type="ECO:0000313" key="2">
    <source>
        <dbReference type="EMBL" id="MBB3081740.1"/>
    </source>
</evidence>
<sequence>MDARTHAFRLAHGVDLRKAIEHYVAEHDIGAGCLVTCIGGLSSAVLRMPGATEFNHLEGEFEIISAAGTLSVNGSHIHLSLSDGEGAVRGGHLDYGSMIRLSAEIVVLENPQLIFSREYDPDTGFRELVVTESGPVRER</sequence>
<dbReference type="PANTHER" id="PTHR34988:SF1">
    <property type="entry name" value="DNA-BINDING PROTEIN"/>
    <property type="match status" value="1"/>
</dbReference>
<dbReference type="Gene3D" id="3.30.1330.80">
    <property type="entry name" value="Hypothetical protein, similar to alpha- acetolactate decarboxylase, domain 2"/>
    <property type="match status" value="1"/>
</dbReference>
<dbReference type="SUPFAM" id="SSF117856">
    <property type="entry name" value="AF0104/ALDC/Ptd012-like"/>
    <property type="match status" value="1"/>
</dbReference>
<dbReference type="CDD" id="cd11378">
    <property type="entry name" value="DUF296"/>
    <property type="match status" value="1"/>
</dbReference>
<accession>A0A7W4ZZM9</accession>
<comment type="caution">
    <text evidence="2">The sequence shown here is derived from an EMBL/GenBank/DDBJ whole genome shotgun (WGS) entry which is preliminary data.</text>
</comment>
<name>A0A7W4ZZM9_9ACTN</name>
<dbReference type="Proteomes" id="UP000572907">
    <property type="component" value="Unassembled WGS sequence"/>
</dbReference>
<keyword evidence="3" id="KW-1185">Reference proteome</keyword>
<dbReference type="EMBL" id="JACHXE010000016">
    <property type="protein sequence ID" value="MBB3081740.1"/>
    <property type="molecule type" value="Genomic_DNA"/>
</dbReference>
<evidence type="ECO:0000313" key="3">
    <source>
        <dbReference type="Proteomes" id="UP000572907"/>
    </source>
</evidence>
<feature type="domain" description="PPC" evidence="1">
    <location>
        <begin position="1"/>
        <end position="131"/>
    </location>
</feature>
<dbReference type="PROSITE" id="PS51742">
    <property type="entry name" value="PPC"/>
    <property type="match status" value="1"/>
</dbReference>
<dbReference type="AlphaFoldDB" id="A0A7W4ZZM9"/>
<protein>
    <recommendedName>
        <fullName evidence="1">PPC domain-containing protein</fullName>
    </recommendedName>
</protein>
<reference evidence="2 3" key="1">
    <citation type="submission" date="2020-08" db="EMBL/GenBank/DDBJ databases">
        <title>Genomic Encyclopedia of Type Strains, Phase III (KMG-III): the genomes of soil and plant-associated and newly described type strains.</title>
        <authorList>
            <person name="Whitman W."/>
        </authorList>
    </citation>
    <scope>NUCLEOTIDE SEQUENCE [LARGE SCALE GENOMIC DNA]</scope>
    <source>
        <strain evidence="2 3">CECT 3237</strain>
    </source>
</reference>